<dbReference type="InterPro" id="IPR029044">
    <property type="entry name" value="Nucleotide-diphossugar_trans"/>
</dbReference>
<dbReference type="PANTHER" id="PTHR22916">
    <property type="entry name" value="GLYCOSYLTRANSFERASE"/>
    <property type="match status" value="1"/>
</dbReference>
<dbReference type="RefSeq" id="WP_110305547.1">
    <property type="nucleotide sequence ID" value="NZ_QJHK01000003.1"/>
</dbReference>
<dbReference type="OrthoDB" id="6307329at2"/>
<evidence type="ECO:0000313" key="2">
    <source>
        <dbReference type="EMBL" id="PXY41893.1"/>
    </source>
</evidence>
<dbReference type="CDD" id="cd00761">
    <property type="entry name" value="Glyco_tranf_GTA_type"/>
    <property type="match status" value="1"/>
</dbReference>
<protein>
    <recommendedName>
        <fullName evidence="1">Glycosyltransferase 2-like domain-containing protein</fullName>
    </recommendedName>
</protein>
<dbReference type="AlphaFoldDB" id="A0A2V4BVI8"/>
<dbReference type="SUPFAM" id="SSF53448">
    <property type="entry name" value="Nucleotide-diphospho-sugar transferases"/>
    <property type="match status" value="1"/>
</dbReference>
<dbReference type="GO" id="GO:0016758">
    <property type="term" value="F:hexosyltransferase activity"/>
    <property type="evidence" value="ECO:0007669"/>
    <property type="project" value="UniProtKB-ARBA"/>
</dbReference>
<accession>A0A2V4BVI8</accession>
<proteinExistence type="predicted"/>
<evidence type="ECO:0000313" key="3">
    <source>
        <dbReference type="Proteomes" id="UP000247903"/>
    </source>
</evidence>
<sequence length="318" mass="36687">MLSYTVVIPLFNKEKYIQKAITSLAFQSKKPNEIIIVDDASTDASLMVAKNCFLTYKAAFAKTKIKFIALKTNSGPGNARNRGLEEATGDLISFLDADDYYEKEFITTAAHYMHQEQIHFLVAGIKLHPSGIKYPEIKKIKAHLRPVNNELYVLPNPLFAVSSPYFFMGRGSNVVVFRKCIGTHRYEIGSLLNEGVDFWYRVLKSVVENKTSKIGLLTGSYIRVTEVQGSLSRKKYTHWNELKVPPTVSRYVKSTNEFDLQLAGMLSLRWFRHAMNNLSTVNHKVVFVYRHKKIWQRALLYKFKRNFIKKNILKQYQL</sequence>
<keyword evidence="3" id="KW-1185">Reference proteome</keyword>
<dbReference type="EMBL" id="QJHK01000003">
    <property type="protein sequence ID" value="PXY41893.1"/>
    <property type="molecule type" value="Genomic_DNA"/>
</dbReference>
<name>A0A2V4BVI8_9FLAO</name>
<dbReference type="Proteomes" id="UP000247903">
    <property type="component" value="Unassembled WGS sequence"/>
</dbReference>
<evidence type="ECO:0000259" key="1">
    <source>
        <dbReference type="Pfam" id="PF00535"/>
    </source>
</evidence>
<gene>
    <name evidence="2" type="ORF">DMB65_04840</name>
</gene>
<reference evidence="2 3" key="1">
    <citation type="submission" date="2018-05" db="EMBL/GenBank/DDBJ databases">
        <title>Flavobacterium sp. strain IMCC34759, incomplete genome.</title>
        <authorList>
            <person name="Joung Y."/>
            <person name="Cho J."/>
        </authorList>
    </citation>
    <scope>NUCLEOTIDE SEQUENCE [LARGE SCALE GENOMIC DNA]</scope>
    <source>
        <strain evidence="2 3">IMCC34759</strain>
    </source>
</reference>
<feature type="domain" description="Glycosyltransferase 2-like" evidence="1">
    <location>
        <begin position="5"/>
        <end position="132"/>
    </location>
</feature>
<dbReference type="InterPro" id="IPR001173">
    <property type="entry name" value="Glyco_trans_2-like"/>
</dbReference>
<organism evidence="2 3">
    <name type="scientific">Flavobacterium cheongpyeongense</name>
    <dbReference type="NCBI Taxonomy" id="2212651"/>
    <lineage>
        <taxon>Bacteria</taxon>
        <taxon>Pseudomonadati</taxon>
        <taxon>Bacteroidota</taxon>
        <taxon>Flavobacteriia</taxon>
        <taxon>Flavobacteriales</taxon>
        <taxon>Flavobacteriaceae</taxon>
        <taxon>Flavobacterium</taxon>
    </lineage>
</organism>
<dbReference type="Pfam" id="PF00535">
    <property type="entry name" value="Glycos_transf_2"/>
    <property type="match status" value="1"/>
</dbReference>
<comment type="caution">
    <text evidence="2">The sequence shown here is derived from an EMBL/GenBank/DDBJ whole genome shotgun (WGS) entry which is preliminary data.</text>
</comment>
<dbReference type="Gene3D" id="3.90.550.10">
    <property type="entry name" value="Spore Coat Polysaccharide Biosynthesis Protein SpsA, Chain A"/>
    <property type="match status" value="1"/>
</dbReference>